<keyword evidence="1" id="KW-1133">Transmembrane helix</keyword>
<evidence type="ECO:0000256" key="1">
    <source>
        <dbReference type="SAM" id="Phobius"/>
    </source>
</evidence>
<protein>
    <submittedName>
        <fullName evidence="2">Uncharacterized protein</fullName>
    </submittedName>
</protein>
<dbReference type="EMBL" id="CP002961">
    <property type="protein sequence ID" value="AFK04403.1"/>
    <property type="molecule type" value="Genomic_DNA"/>
</dbReference>
<evidence type="ECO:0000313" key="2">
    <source>
        <dbReference type="EMBL" id="AFK04403.1"/>
    </source>
</evidence>
<feature type="transmembrane region" description="Helical" evidence="1">
    <location>
        <begin position="12"/>
        <end position="38"/>
    </location>
</feature>
<keyword evidence="3" id="KW-1185">Reference proteome</keyword>
<keyword evidence="1" id="KW-0812">Transmembrane</keyword>
<organism evidence="2 3">
    <name type="scientific">Emticicia oligotrophica (strain DSM 17448 / CIP 109782 / MTCC 6937 / GPTSA100-15)</name>
    <dbReference type="NCBI Taxonomy" id="929562"/>
    <lineage>
        <taxon>Bacteria</taxon>
        <taxon>Pseudomonadati</taxon>
        <taxon>Bacteroidota</taxon>
        <taxon>Cytophagia</taxon>
        <taxon>Cytophagales</taxon>
        <taxon>Leadbetterellaceae</taxon>
        <taxon>Emticicia</taxon>
    </lineage>
</organism>
<evidence type="ECO:0000313" key="3">
    <source>
        <dbReference type="Proteomes" id="UP000002875"/>
    </source>
</evidence>
<keyword evidence="1" id="KW-0472">Membrane</keyword>
<name>A0ABM5N4N2_EMTOG</name>
<sequence>MFLEIYTSINHLFMIYPIQLLIVGVLLALGFYELFYFLGLEKFFGIGRNFGHRKYIK</sequence>
<reference evidence="2 3" key="1">
    <citation type="submission" date="2011-07" db="EMBL/GenBank/DDBJ databases">
        <title>The complete genome of chromosome of Emticicia oligotrophica DSM 17448.</title>
        <authorList>
            <consortium name="US DOE Joint Genome Institute (JGI-PGF)"/>
            <person name="Lucas S."/>
            <person name="Han J."/>
            <person name="Lapidus A."/>
            <person name="Bruce D."/>
            <person name="Goodwin L."/>
            <person name="Pitluck S."/>
            <person name="Peters L."/>
            <person name="Kyrpides N."/>
            <person name="Mavromatis K."/>
            <person name="Ivanova N."/>
            <person name="Ovchinnikova G."/>
            <person name="Teshima H."/>
            <person name="Detter J.C."/>
            <person name="Tapia R."/>
            <person name="Han C."/>
            <person name="Land M."/>
            <person name="Hauser L."/>
            <person name="Markowitz V."/>
            <person name="Cheng J.-F."/>
            <person name="Hugenholtz P."/>
            <person name="Woyke T."/>
            <person name="Wu D."/>
            <person name="Tindall B."/>
            <person name="Pomrenke H."/>
            <person name="Brambilla E."/>
            <person name="Klenk H.-P."/>
            <person name="Eisen J.A."/>
        </authorList>
    </citation>
    <scope>NUCLEOTIDE SEQUENCE [LARGE SCALE GENOMIC DNA]</scope>
    <source>
        <strain evidence="2 3">DSM 17448</strain>
    </source>
</reference>
<accession>A0ABM5N4N2</accession>
<gene>
    <name evidence="2" type="ordered locus">Emtol_3274</name>
</gene>
<proteinExistence type="predicted"/>
<dbReference type="Proteomes" id="UP000002875">
    <property type="component" value="Chromosome"/>
</dbReference>